<feature type="domain" description="Radical SAM core" evidence="6">
    <location>
        <begin position="92"/>
        <end position="307"/>
    </location>
</feature>
<dbReference type="PROSITE" id="PS51918">
    <property type="entry name" value="RADICAL_SAM"/>
    <property type="match status" value="1"/>
</dbReference>
<dbReference type="PANTHER" id="PTHR43306:SF1">
    <property type="entry name" value="7,8-DIHYDRO-6-HYDROXYMETHYLPTERIN DIMETHYLTRANSFERASE"/>
    <property type="match status" value="1"/>
</dbReference>
<dbReference type="GO" id="GO:0046872">
    <property type="term" value="F:metal ion binding"/>
    <property type="evidence" value="ECO:0007669"/>
    <property type="project" value="UniProtKB-KW"/>
</dbReference>
<evidence type="ECO:0000256" key="4">
    <source>
        <dbReference type="ARBA" id="ARBA00023004"/>
    </source>
</evidence>
<evidence type="ECO:0000313" key="7">
    <source>
        <dbReference type="EMBL" id="PTN09600.1"/>
    </source>
</evidence>
<organism evidence="7 8">
    <name type="scientific">Mangrovibacterium marinum</name>
    <dbReference type="NCBI Taxonomy" id="1639118"/>
    <lineage>
        <taxon>Bacteria</taxon>
        <taxon>Pseudomonadati</taxon>
        <taxon>Bacteroidota</taxon>
        <taxon>Bacteroidia</taxon>
        <taxon>Marinilabiliales</taxon>
        <taxon>Prolixibacteraceae</taxon>
        <taxon>Mangrovibacterium</taxon>
    </lineage>
</organism>
<comment type="cofactor">
    <cofactor evidence="1">
        <name>[4Fe-4S] cluster</name>
        <dbReference type="ChEBI" id="CHEBI:49883"/>
    </cofactor>
</comment>
<keyword evidence="3" id="KW-0479">Metal-binding</keyword>
<dbReference type="SFLD" id="SFLDG01067">
    <property type="entry name" value="SPASM/twitch_domain_containing"/>
    <property type="match status" value="1"/>
</dbReference>
<dbReference type="InterPro" id="IPR058240">
    <property type="entry name" value="rSAM_sf"/>
</dbReference>
<dbReference type="Pfam" id="PF04055">
    <property type="entry name" value="Radical_SAM"/>
    <property type="match status" value="1"/>
</dbReference>
<dbReference type="InterPro" id="IPR056488">
    <property type="entry name" value="Zn_ribbon_HMPTM"/>
</dbReference>
<name>A0A2T5C457_9BACT</name>
<dbReference type="SFLD" id="SFLDS00029">
    <property type="entry name" value="Radical_SAM"/>
    <property type="match status" value="1"/>
</dbReference>
<dbReference type="OrthoDB" id="9805809at2"/>
<dbReference type="RefSeq" id="WP_107821496.1">
    <property type="nucleotide sequence ID" value="NZ_OY782574.1"/>
</dbReference>
<keyword evidence="2" id="KW-0949">S-adenosyl-L-methionine</keyword>
<dbReference type="SUPFAM" id="SSF102114">
    <property type="entry name" value="Radical SAM enzymes"/>
    <property type="match status" value="1"/>
</dbReference>
<evidence type="ECO:0000256" key="3">
    <source>
        <dbReference type="ARBA" id="ARBA00022723"/>
    </source>
</evidence>
<dbReference type="Pfam" id="PF23545">
    <property type="entry name" value="Zn_ribbon_HMPTM"/>
    <property type="match status" value="1"/>
</dbReference>
<evidence type="ECO:0000256" key="5">
    <source>
        <dbReference type="ARBA" id="ARBA00023014"/>
    </source>
</evidence>
<dbReference type="Proteomes" id="UP000243525">
    <property type="component" value="Unassembled WGS sequence"/>
</dbReference>
<comment type="caution">
    <text evidence="7">The sequence shown here is derived from an EMBL/GenBank/DDBJ whole genome shotgun (WGS) entry which is preliminary data.</text>
</comment>
<dbReference type="SFLD" id="SFLDG01100">
    <property type="entry name" value="methyltransferase_(Class_D)"/>
    <property type="match status" value="1"/>
</dbReference>
<evidence type="ECO:0000313" key="8">
    <source>
        <dbReference type="Proteomes" id="UP000243525"/>
    </source>
</evidence>
<reference evidence="7 8" key="1">
    <citation type="submission" date="2018-04" db="EMBL/GenBank/DDBJ databases">
        <title>Genomic Encyclopedia of Archaeal and Bacterial Type Strains, Phase II (KMG-II): from individual species to whole genera.</title>
        <authorList>
            <person name="Goeker M."/>
        </authorList>
    </citation>
    <scope>NUCLEOTIDE SEQUENCE [LARGE SCALE GENOMIC DNA]</scope>
    <source>
        <strain evidence="7 8">DSM 28823</strain>
    </source>
</reference>
<dbReference type="AlphaFoldDB" id="A0A2T5C457"/>
<proteinExistence type="predicted"/>
<dbReference type="InterPro" id="IPR007197">
    <property type="entry name" value="rSAM"/>
</dbReference>
<accession>A0A2T5C457</accession>
<dbReference type="PANTHER" id="PTHR43306">
    <property type="entry name" value="7,8-DIHYDRO-6-HYDROXYMETHYLPTERIN DIMETHYLTRANSFERASE"/>
    <property type="match status" value="1"/>
</dbReference>
<protein>
    <recommendedName>
        <fullName evidence="6">Radical SAM core domain-containing protein</fullName>
    </recommendedName>
</protein>
<sequence>MKTNRDYTFHEATTSLCSACMQPVPAKILLKNGQVFLQKTCPEHGVQLELLEEDADYHLNKRRYDKPGTATISQTSLQKGCPYDCGLCPDHDQHTCIGLIEVTNQCNLQCPICFANSGKEEYLSLEQIDRILDNYVSLENGDAEILQISGGEPTIHPQIIDIIQLALSKNIRFVMLNTNGVRIASDKAFVRQLSQFKERFEVYLQFDGFKETTHVHFRGKNLRALKQQALANLLEENVPITLVSTIEKGVNDDEIGAIVEYGMKQKGIRGISFQPVSYFGRINTEASLSRSTLSGIVKQLENQLNDLFKPGDIIPLPCNVERVAISYLMKDKKGQFIPLPRTIKIDSYLPVIENTFAFDADRFLDDQVEHIRNNLQLCDCFKLINNIYKYIPRNYRAKSEQEKRNFIDENTFRISITSFIDKYNFDLKSAQKECVHILTPDMKRIPFSTYNMLYRK</sequence>
<dbReference type="InterPro" id="IPR034474">
    <property type="entry name" value="Methyltransferase_Class_D"/>
</dbReference>
<evidence type="ECO:0000259" key="6">
    <source>
        <dbReference type="PROSITE" id="PS51918"/>
    </source>
</evidence>
<dbReference type="CDD" id="cd01335">
    <property type="entry name" value="Radical_SAM"/>
    <property type="match status" value="1"/>
</dbReference>
<dbReference type="GO" id="GO:0051536">
    <property type="term" value="F:iron-sulfur cluster binding"/>
    <property type="evidence" value="ECO:0007669"/>
    <property type="project" value="UniProtKB-KW"/>
</dbReference>
<keyword evidence="5" id="KW-0411">Iron-sulfur</keyword>
<dbReference type="GO" id="GO:0003824">
    <property type="term" value="F:catalytic activity"/>
    <property type="evidence" value="ECO:0007669"/>
    <property type="project" value="InterPro"/>
</dbReference>
<keyword evidence="4" id="KW-0408">Iron</keyword>
<dbReference type="Gene3D" id="3.20.20.70">
    <property type="entry name" value="Aldolase class I"/>
    <property type="match status" value="1"/>
</dbReference>
<dbReference type="EMBL" id="QAAD01000004">
    <property type="protein sequence ID" value="PTN09600.1"/>
    <property type="molecule type" value="Genomic_DNA"/>
</dbReference>
<evidence type="ECO:0000256" key="1">
    <source>
        <dbReference type="ARBA" id="ARBA00001966"/>
    </source>
</evidence>
<evidence type="ECO:0000256" key="2">
    <source>
        <dbReference type="ARBA" id="ARBA00022691"/>
    </source>
</evidence>
<dbReference type="InterPro" id="IPR013785">
    <property type="entry name" value="Aldolase_TIM"/>
</dbReference>
<gene>
    <name evidence="7" type="ORF">C8N47_104145</name>
</gene>
<keyword evidence="8" id="KW-1185">Reference proteome</keyword>